<gene>
    <name evidence="2" type="ORF">LMG28614_02792</name>
</gene>
<evidence type="ECO:0000259" key="1">
    <source>
        <dbReference type="Pfam" id="PF01609"/>
    </source>
</evidence>
<dbReference type="Pfam" id="PF01609">
    <property type="entry name" value="DDE_Tnp_1"/>
    <property type="match status" value="1"/>
</dbReference>
<organism evidence="2 3">
    <name type="scientific">Paraburkholderia ultramafica</name>
    <dbReference type="NCBI Taxonomy" id="1544867"/>
    <lineage>
        <taxon>Bacteria</taxon>
        <taxon>Pseudomonadati</taxon>
        <taxon>Pseudomonadota</taxon>
        <taxon>Betaproteobacteria</taxon>
        <taxon>Burkholderiales</taxon>
        <taxon>Burkholderiaceae</taxon>
        <taxon>Paraburkholderia</taxon>
    </lineage>
</organism>
<dbReference type="Proteomes" id="UP000494365">
    <property type="component" value="Unassembled WGS sequence"/>
</dbReference>
<dbReference type="GO" id="GO:0004803">
    <property type="term" value="F:transposase activity"/>
    <property type="evidence" value="ECO:0007669"/>
    <property type="project" value="InterPro"/>
</dbReference>
<sequence length="98" mass="11829">MQRLGSPNRPLHLLMDKAYEGDETRQLALDLGFIPVVPPKSNRLKPWEYDREMYKRRNEVERLFRRLKGFRRIFSRFDKLDVMFLAFINFALIVDGLR</sequence>
<dbReference type="EMBL" id="CADIKK010000011">
    <property type="protein sequence ID" value="CAB3788946.1"/>
    <property type="molecule type" value="Genomic_DNA"/>
</dbReference>
<keyword evidence="3" id="KW-1185">Reference proteome</keyword>
<dbReference type="GO" id="GO:0006313">
    <property type="term" value="P:DNA transposition"/>
    <property type="evidence" value="ECO:0007669"/>
    <property type="project" value="InterPro"/>
</dbReference>
<dbReference type="InterPro" id="IPR002559">
    <property type="entry name" value="Transposase_11"/>
</dbReference>
<dbReference type="PANTHER" id="PTHR30007">
    <property type="entry name" value="PHP DOMAIN PROTEIN"/>
    <property type="match status" value="1"/>
</dbReference>
<feature type="domain" description="Transposase IS4-like" evidence="1">
    <location>
        <begin position="9"/>
        <end position="88"/>
    </location>
</feature>
<accession>A0A6S7B616</accession>
<name>A0A6S7B616_9BURK</name>
<dbReference type="GO" id="GO:0003677">
    <property type="term" value="F:DNA binding"/>
    <property type="evidence" value="ECO:0007669"/>
    <property type="project" value="InterPro"/>
</dbReference>
<evidence type="ECO:0000313" key="3">
    <source>
        <dbReference type="Proteomes" id="UP000494365"/>
    </source>
</evidence>
<dbReference type="AlphaFoldDB" id="A0A6S7B616"/>
<evidence type="ECO:0000313" key="2">
    <source>
        <dbReference type="EMBL" id="CAB3788946.1"/>
    </source>
</evidence>
<dbReference type="PANTHER" id="PTHR30007:SF1">
    <property type="entry name" value="BLR1914 PROTEIN"/>
    <property type="match status" value="1"/>
</dbReference>
<reference evidence="2 3" key="1">
    <citation type="submission" date="2020-04" db="EMBL/GenBank/DDBJ databases">
        <authorList>
            <person name="De Canck E."/>
        </authorList>
    </citation>
    <scope>NUCLEOTIDE SEQUENCE [LARGE SCALE GENOMIC DNA]</scope>
    <source>
        <strain evidence="2 3">LMG 28614</strain>
    </source>
</reference>
<proteinExistence type="predicted"/>
<protein>
    <submittedName>
        <fullName evidence="2">IS5 family transposase ISCARN33</fullName>
    </submittedName>
</protein>